<evidence type="ECO:0000313" key="1">
    <source>
        <dbReference type="EMBL" id="SCQ24331.1"/>
    </source>
</evidence>
<accession>A0A1D3UWE1</accession>
<name>A0A1D3UWE1_TANFO</name>
<evidence type="ECO:0000313" key="2">
    <source>
        <dbReference type="Proteomes" id="UP000182057"/>
    </source>
</evidence>
<reference evidence="1 2" key="1">
    <citation type="submission" date="2016-09" db="EMBL/GenBank/DDBJ databases">
        <authorList>
            <person name="Capua I."/>
            <person name="De Benedictis P."/>
            <person name="Joannis T."/>
            <person name="Lombin L.H."/>
            <person name="Cattoli G."/>
        </authorList>
    </citation>
    <scope>NUCLEOTIDE SEQUENCE [LARGE SCALE GENOMIC DNA]</scope>
    <source>
        <strain evidence="1 2">UB20</strain>
    </source>
</reference>
<sequence length="205" mass="23260">MKEKKTNFNILMNNIIKSVHSLRVHYSEGKKESLPSIIHPPLILFNKSIYRRSCLFVWQSIGAGNHCVTTYWRFVRPDTKSVENSPVLAECQKTSGETRAISGLASRRCVAFRWSSVPSNRSSVEPNETCIRKNESCSNISQTRVVSSRSSVERNEPRVRLYGGVVGENECSVAPMNLVEGHVSLLYKPTVLQIFTTFFFREVKT</sequence>
<proteinExistence type="predicted"/>
<protein>
    <submittedName>
        <fullName evidence="1">Uncharacterized protein</fullName>
    </submittedName>
</protein>
<dbReference type="AlphaFoldDB" id="A0A1D3UWE1"/>
<gene>
    <name evidence="1" type="ORF">TFUB20_02443</name>
</gene>
<organism evidence="1 2">
    <name type="scientific">Tannerella forsythia</name>
    <name type="common">Bacteroides forsythus</name>
    <dbReference type="NCBI Taxonomy" id="28112"/>
    <lineage>
        <taxon>Bacteria</taxon>
        <taxon>Pseudomonadati</taxon>
        <taxon>Bacteroidota</taxon>
        <taxon>Bacteroidia</taxon>
        <taxon>Bacteroidales</taxon>
        <taxon>Tannerellaceae</taxon>
        <taxon>Tannerella</taxon>
    </lineage>
</organism>
<dbReference type="EMBL" id="FMMM01000078">
    <property type="protein sequence ID" value="SCQ24331.1"/>
    <property type="molecule type" value="Genomic_DNA"/>
</dbReference>
<dbReference type="Proteomes" id="UP000182057">
    <property type="component" value="Unassembled WGS sequence"/>
</dbReference>